<evidence type="ECO:0000313" key="2">
    <source>
        <dbReference type="EMBL" id="MEA5257675.1"/>
    </source>
</evidence>
<dbReference type="Gene3D" id="3.30.420.40">
    <property type="match status" value="1"/>
</dbReference>
<dbReference type="InterPro" id="IPR050273">
    <property type="entry name" value="GppA/Ppx_hydrolase"/>
</dbReference>
<reference evidence="2 3" key="1">
    <citation type="submission" date="2023-12" db="EMBL/GenBank/DDBJ databases">
        <title>Novel species of the genus Arcicella isolated from rivers.</title>
        <authorList>
            <person name="Lu H."/>
        </authorList>
    </citation>
    <scope>NUCLEOTIDE SEQUENCE [LARGE SCALE GENOMIC DNA]</scope>
    <source>
        <strain evidence="2 3">LMG 21963</strain>
    </source>
</reference>
<dbReference type="RefSeq" id="WP_323248205.1">
    <property type="nucleotide sequence ID" value="NZ_JAYFUL010000009.1"/>
</dbReference>
<evidence type="ECO:0000313" key="3">
    <source>
        <dbReference type="Proteomes" id="UP001304671"/>
    </source>
</evidence>
<gene>
    <name evidence="2" type="ORF">VB264_07760</name>
</gene>
<accession>A0ABU5QL74</accession>
<dbReference type="InterPro" id="IPR003695">
    <property type="entry name" value="Ppx_GppA_N"/>
</dbReference>
<dbReference type="InterPro" id="IPR043129">
    <property type="entry name" value="ATPase_NBD"/>
</dbReference>
<dbReference type="Gene3D" id="3.30.420.150">
    <property type="entry name" value="Exopolyphosphatase. Domain 2"/>
    <property type="match status" value="1"/>
</dbReference>
<evidence type="ECO:0000259" key="1">
    <source>
        <dbReference type="Pfam" id="PF02541"/>
    </source>
</evidence>
<dbReference type="PANTHER" id="PTHR30005:SF0">
    <property type="entry name" value="RETROGRADE REGULATION PROTEIN 2"/>
    <property type="match status" value="1"/>
</dbReference>
<dbReference type="PANTHER" id="PTHR30005">
    <property type="entry name" value="EXOPOLYPHOSPHATASE"/>
    <property type="match status" value="1"/>
</dbReference>
<dbReference type="Pfam" id="PF02541">
    <property type="entry name" value="Ppx-GppA"/>
    <property type="match status" value="1"/>
</dbReference>
<keyword evidence="3" id="KW-1185">Reference proteome</keyword>
<protein>
    <submittedName>
        <fullName evidence="2">Phosphatase</fullName>
    </submittedName>
</protein>
<proteinExistence type="predicted"/>
<dbReference type="EMBL" id="JAYFUL010000009">
    <property type="protein sequence ID" value="MEA5257675.1"/>
    <property type="molecule type" value="Genomic_DNA"/>
</dbReference>
<sequence>MIKKAFIDLGTNTFQLLIVAQEGSSYQKIHEDSYAAKIGLGGISSGIITPEGIERAIVALKYFQERLTQEEVTTENIFATATSAVRNANNGDEFCKEILNRTGISINVISGEEEAALIYEGVKLGTQIGKETSLIIDIGGGSVEFIICNHDRVFWKQSFEIGGQRLMDKFFHSDPITPRSVQLLKQYLEEKLLPLTNAVHQYAPICVIGSAGSFETLIDLYFMKTFGHLPPTEQVSFELPIAEFYDSFLKIVSANHDERMALAGMIELRVDMIVVAVCLIEFVLKRYEIHQIKVSNFALKEGILSKQLALHSF</sequence>
<dbReference type="SUPFAM" id="SSF53067">
    <property type="entry name" value="Actin-like ATPase domain"/>
    <property type="match status" value="2"/>
</dbReference>
<dbReference type="Proteomes" id="UP001304671">
    <property type="component" value="Unassembled WGS sequence"/>
</dbReference>
<dbReference type="CDD" id="cd24055">
    <property type="entry name" value="ASKHA_NBD_ChPPX-like"/>
    <property type="match status" value="1"/>
</dbReference>
<name>A0ABU5QL74_9BACT</name>
<organism evidence="2 3">
    <name type="scientific">Arcicella aquatica</name>
    <dbReference type="NCBI Taxonomy" id="217141"/>
    <lineage>
        <taxon>Bacteria</taxon>
        <taxon>Pseudomonadati</taxon>
        <taxon>Bacteroidota</taxon>
        <taxon>Cytophagia</taxon>
        <taxon>Cytophagales</taxon>
        <taxon>Flectobacillaceae</taxon>
        <taxon>Arcicella</taxon>
    </lineage>
</organism>
<feature type="domain" description="Ppx/GppA phosphatase N-terminal" evidence="1">
    <location>
        <begin position="18"/>
        <end position="309"/>
    </location>
</feature>
<comment type="caution">
    <text evidence="2">The sequence shown here is derived from an EMBL/GenBank/DDBJ whole genome shotgun (WGS) entry which is preliminary data.</text>
</comment>